<protein>
    <recommendedName>
        <fullName evidence="10">Integrase</fullName>
    </recommendedName>
</protein>
<dbReference type="Pfam" id="PF00589">
    <property type="entry name" value="Phage_integrase"/>
    <property type="match status" value="1"/>
</dbReference>
<dbReference type="GO" id="GO:0003677">
    <property type="term" value="F:DNA binding"/>
    <property type="evidence" value="ECO:0007669"/>
    <property type="project" value="UniProtKB-UniRule"/>
</dbReference>
<dbReference type="InterPro" id="IPR002104">
    <property type="entry name" value="Integrase_catalytic"/>
</dbReference>
<dbReference type="InterPro" id="IPR011010">
    <property type="entry name" value="DNA_brk_join_enz"/>
</dbReference>
<dbReference type="PANTHER" id="PTHR30349">
    <property type="entry name" value="PHAGE INTEGRASE-RELATED"/>
    <property type="match status" value="1"/>
</dbReference>
<dbReference type="Pfam" id="PF02899">
    <property type="entry name" value="Phage_int_SAM_1"/>
    <property type="match status" value="1"/>
</dbReference>
<gene>
    <name evidence="8" type="ORF">B6U60_10170</name>
</gene>
<dbReference type="Gene3D" id="1.10.150.130">
    <property type="match status" value="1"/>
</dbReference>
<comment type="similarity">
    <text evidence="1">Belongs to the 'phage' integrase family.</text>
</comment>
<dbReference type="PROSITE" id="PS51900">
    <property type="entry name" value="CB"/>
    <property type="match status" value="1"/>
</dbReference>
<dbReference type="InterPro" id="IPR013762">
    <property type="entry name" value="Integrase-like_cat_sf"/>
</dbReference>
<reference evidence="8 9" key="1">
    <citation type="submission" date="2017-03" db="EMBL/GenBank/DDBJ databases">
        <title>Phylogenomics and comparative genomics of Lactobacillus salivarius, a mammalian gut commensal.</title>
        <authorList>
            <person name="Harris H.M."/>
        </authorList>
    </citation>
    <scope>NUCLEOTIDE SEQUENCE [LARGE SCALE GENOMIC DNA]</scope>
    <source>
        <strain evidence="8 9">LMG 14477</strain>
    </source>
</reference>
<evidence type="ECO:0000313" key="8">
    <source>
        <dbReference type="EMBL" id="OQQ80676.1"/>
    </source>
</evidence>
<dbReference type="Gene3D" id="1.10.443.10">
    <property type="entry name" value="Intergrase catalytic core"/>
    <property type="match status" value="1"/>
</dbReference>
<comment type="caution">
    <text evidence="8">The sequence shown here is derived from an EMBL/GenBank/DDBJ whole genome shotgun (WGS) entry which is preliminary data.</text>
</comment>
<name>A0A1V9QRH5_9LACO</name>
<dbReference type="PANTHER" id="PTHR30349:SF41">
    <property type="entry name" value="INTEGRASE_RECOMBINASE PROTEIN MJ0367-RELATED"/>
    <property type="match status" value="1"/>
</dbReference>
<sequence length="283" mass="32561">MQIRKNDIILISDFLSEMKRQNKADSTLREYCSRLTIFAKYLQAHKIDITDTDRQILIEFQDSLIKKGLSHRRINVILSTVCSMLQVERQAGNFEKEIVTTGLALPVNPKRIRRLTKPEEKTWMQWLDLKQENIKAAFWLLYGSGARVGEITKLTKADITKQNGSIYITITGAKWGSDRRVPITHKKAAEIVWSYVQSQSISSEPIFKLKKRTLQNYANQFQQETGIAFKCHLLRHMYASRLLEQGIPMHTIQYLLGHKTIGMTIHYTQAAVVDLSAVTPKIN</sequence>
<dbReference type="RefSeq" id="WP_081531101.1">
    <property type="nucleotide sequence ID" value="NZ_NBEB01000123.1"/>
</dbReference>
<evidence type="ECO:0008006" key="10">
    <source>
        <dbReference type="Google" id="ProtNLM"/>
    </source>
</evidence>
<dbReference type="InterPro" id="IPR050090">
    <property type="entry name" value="Tyrosine_recombinase_XerCD"/>
</dbReference>
<evidence type="ECO:0000256" key="3">
    <source>
        <dbReference type="ARBA" id="ARBA00023125"/>
    </source>
</evidence>
<dbReference type="GO" id="GO:0006310">
    <property type="term" value="P:DNA recombination"/>
    <property type="evidence" value="ECO:0007669"/>
    <property type="project" value="UniProtKB-KW"/>
</dbReference>
<feature type="domain" description="Tyr recombinase" evidence="6">
    <location>
        <begin position="110"/>
        <end position="280"/>
    </location>
</feature>
<evidence type="ECO:0000256" key="1">
    <source>
        <dbReference type="ARBA" id="ARBA00008857"/>
    </source>
</evidence>
<proteinExistence type="inferred from homology"/>
<dbReference type="InterPro" id="IPR044068">
    <property type="entry name" value="CB"/>
</dbReference>
<organism evidence="8 9">
    <name type="scientific">Ligilactobacillus salivarius</name>
    <dbReference type="NCBI Taxonomy" id="1624"/>
    <lineage>
        <taxon>Bacteria</taxon>
        <taxon>Bacillati</taxon>
        <taxon>Bacillota</taxon>
        <taxon>Bacilli</taxon>
        <taxon>Lactobacillales</taxon>
        <taxon>Lactobacillaceae</taxon>
        <taxon>Ligilactobacillus</taxon>
    </lineage>
</organism>
<evidence type="ECO:0000259" key="6">
    <source>
        <dbReference type="PROSITE" id="PS51898"/>
    </source>
</evidence>
<dbReference type="AlphaFoldDB" id="A0A1V9QRH5"/>
<keyword evidence="2" id="KW-0229">DNA integration</keyword>
<dbReference type="InterPro" id="IPR004107">
    <property type="entry name" value="Integrase_SAM-like_N"/>
</dbReference>
<dbReference type="SUPFAM" id="SSF56349">
    <property type="entry name" value="DNA breaking-rejoining enzymes"/>
    <property type="match status" value="1"/>
</dbReference>
<dbReference type="PROSITE" id="PS51898">
    <property type="entry name" value="TYR_RECOMBINASE"/>
    <property type="match status" value="1"/>
</dbReference>
<feature type="domain" description="Core-binding (CB)" evidence="7">
    <location>
        <begin position="5"/>
        <end position="89"/>
    </location>
</feature>
<dbReference type="InterPro" id="IPR010998">
    <property type="entry name" value="Integrase_recombinase_N"/>
</dbReference>
<evidence type="ECO:0000256" key="2">
    <source>
        <dbReference type="ARBA" id="ARBA00022908"/>
    </source>
</evidence>
<evidence type="ECO:0000256" key="4">
    <source>
        <dbReference type="ARBA" id="ARBA00023172"/>
    </source>
</evidence>
<keyword evidence="4" id="KW-0233">DNA recombination</keyword>
<evidence type="ECO:0000256" key="5">
    <source>
        <dbReference type="PROSITE-ProRule" id="PRU01248"/>
    </source>
</evidence>
<accession>A0A1V9QRH5</accession>
<dbReference type="GO" id="GO:0015074">
    <property type="term" value="P:DNA integration"/>
    <property type="evidence" value="ECO:0007669"/>
    <property type="project" value="UniProtKB-KW"/>
</dbReference>
<keyword evidence="3 5" id="KW-0238">DNA-binding</keyword>
<dbReference type="Proteomes" id="UP000192638">
    <property type="component" value="Unassembled WGS sequence"/>
</dbReference>
<dbReference type="CDD" id="cd00397">
    <property type="entry name" value="DNA_BRE_C"/>
    <property type="match status" value="1"/>
</dbReference>
<evidence type="ECO:0000313" key="9">
    <source>
        <dbReference type="Proteomes" id="UP000192638"/>
    </source>
</evidence>
<evidence type="ECO:0000259" key="7">
    <source>
        <dbReference type="PROSITE" id="PS51900"/>
    </source>
</evidence>
<dbReference type="EMBL" id="NBEB01000123">
    <property type="protein sequence ID" value="OQQ80676.1"/>
    <property type="molecule type" value="Genomic_DNA"/>
</dbReference>